<organism evidence="3 4">
    <name type="scientific">Hydnum rufescens UP504</name>
    <dbReference type="NCBI Taxonomy" id="1448309"/>
    <lineage>
        <taxon>Eukaryota</taxon>
        <taxon>Fungi</taxon>
        <taxon>Dikarya</taxon>
        <taxon>Basidiomycota</taxon>
        <taxon>Agaricomycotina</taxon>
        <taxon>Agaricomycetes</taxon>
        <taxon>Cantharellales</taxon>
        <taxon>Hydnaceae</taxon>
        <taxon>Hydnum</taxon>
    </lineage>
</organism>
<dbReference type="InterPro" id="IPR013762">
    <property type="entry name" value="Integrase-like_cat_sf"/>
</dbReference>
<keyword evidence="4" id="KW-1185">Reference proteome</keyword>
<sequence length="389" mass="43450">MFPHILSLCQGRKSKGNYSITSHWHCPQVEAHEQIFFWVSEHSLVLRHRLISVFSQDSISRYDHGLSLMWAQSTHSTYGGALIDWIAWCDANRIPEDDHLPISRELLSMFIASKISHDGASHAGNIMSGLRAWHIVQGFNWSFGEDPLVLGLKHAISSNAPPSTTHPLCPPILIAHLKALCLNLDLVSNPFNISIYAVACCAFWGVSHLGELVISSSSDCEPEKRVHRECAFSWDYLPDTTTLSGAHWHIPWTKTTQFCGVTMVLTDLANMADCSPVKALEHHLSCSSTLPMSANLFAYSYPLSSVSWSPMTKSLFLTRCHSIWKDAGLGECGGHSFRIGGTTELLMQGFTHKWVKVQGRWSLDTFQRYICNTPQLLQAEIHHTSAHSS</sequence>
<dbReference type="PANTHER" id="PTHR34605">
    <property type="entry name" value="PHAGE_INTEGRASE DOMAIN-CONTAINING PROTEIN"/>
    <property type="match status" value="1"/>
</dbReference>
<dbReference type="OrthoDB" id="3266428at2759"/>
<gene>
    <name evidence="3" type="ORF">BS47DRAFT_1288911</name>
</gene>
<protein>
    <submittedName>
        <fullName evidence="3">Uncharacterized protein</fullName>
    </submittedName>
</protein>
<dbReference type="GO" id="GO:0006310">
    <property type="term" value="P:DNA recombination"/>
    <property type="evidence" value="ECO:0007669"/>
    <property type="project" value="UniProtKB-KW"/>
</dbReference>
<dbReference type="Gene3D" id="1.10.150.130">
    <property type="match status" value="1"/>
</dbReference>
<evidence type="ECO:0000256" key="2">
    <source>
        <dbReference type="ARBA" id="ARBA00023172"/>
    </source>
</evidence>
<evidence type="ECO:0000313" key="4">
    <source>
        <dbReference type="Proteomes" id="UP000886523"/>
    </source>
</evidence>
<dbReference type="PANTHER" id="PTHR34605:SF4">
    <property type="entry name" value="DNA ADENINE METHYLTRANSFERASE"/>
    <property type="match status" value="1"/>
</dbReference>
<proteinExistence type="predicted"/>
<dbReference type="GO" id="GO:0003677">
    <property type="term" value="F:DNA binding"/>
    <property type="evidence" value="ECO:0007669"/>
    <property type="project" value="UniProtKB-KW"/>
</dbReference>
<accession>A0A9P6B7F8</accession>
<comment type="caution">
    <text evidence="3">The sequence shown here is derived from an EMBL/GenBank/DDBJ whole genome shotgun (WGS) entry which is preliminary data.</text>
</comment>
<keyword evidence="1" id="KW-0238">DNA-binding</keyword>
<dbReference type="InterPro" id="IPR052925">
    <property type="entry name" value="Phage_Integrase-like_Recomb"/>
</dbReference>
<dbReference type="EMBL" id="MU128920">
    <property type="protein sequence ID" value="KAF9519026.1"/>
    <property type="molecule type" value="Genomic_DNA"/>
</dbReference>
<name>A0A9P6B7F8_9AGAM</name>
<evidence type="ECO:0000256" key="1">
    <source>
        <dbReference type="ARBA" id="ARBA00023125"/>
    </source>
</evidence>
<evidence type="ECO:0000313" key="3">
    <source>
        <dbReference type="EMBL" id="KAF9519026.1"/>
    </source>
</evidence>
<dbReference type="Proteomes" id="UP000886523">
    <property type="component" value="Unassembled WGS sequence"/>
</dbReference>
<reference evidence="3" key="1">
    <citation type="journal article" date="2020" name="Nat. Commun.">
        <title>Large-scale genome sequencing of mycorrhizal fungi provides insights into the early evolution of symbiotic traits.</title>
        <authorList>
            <person name="Miyauchi S."/>
            <person name="Kiss E."/>
            <person name="Kuo A."/>
            <person name="Drula E."/>
            <person name="Kohler A."/>
            <person name="Sanchez-Garcia M."/>
            <person name="Morin E."/>
            <person name="Andreopoulos B."/>
            <person name="Barry K.W."/>
            <person name="Bonito G."/>
            <person name="Buee M."/>
            <person name="Carver A."/>
            <person name="Chen C."/>
            <person name="Cichocki N."/>
            <person name="Clum A."/>
            <person name="Culley D."/>
            <person name="Crous P.W."/>
            <person name="Fauchery L."/>
            <person name="Girlanda M."/>
            <person name="Hayes R.D."/>
            <person name="Keri Z."/>
            <person name="LaButti K."/>
            <person name="Lipzen A."/>
            <person name="Lombard V."/>
            <person name="Magnuson J."/>
            <person name="Maillard F."/>
            <person name="Murat C."/>
            <person name="Nolan M."/>
            <person name="Ohm R.A."/>
            <person name="Pangilinan J."/>
            <person name="Pereira M.F."/>
            <person name="Perotto S."/>
            <person name="Peter M."/>
            <person name="Pfister S."/>
            <person name="Riley R."/>
            <person name="Sitrit Y."/>
            <person name="Stielow J.B."/>
            <person name="Szollosi G."/>
            <person name="Zifcakova L."/>
            <person name="Stursova M."/>
            <person name="Spatafora J.W."/>
            <person name="Tedersoo L."/>
            <person name="Vaario L.M."/>
            <person name="Yamada A."/>
            <person name="Yan M."/>
            <person name="Wang P."/>
            <person name="Xu J."/>
            <person name="Bruns T."/>
            <person name="Baldrian P."/>
            <person name="Vilgalys R."/>
            <person name="Dunand C."/>
            <person name="Henrissat B."/>
            <person name="Grigoriev I.V."/>
            <person name="Hibbett D."/>
            <person name="Nagy L.G."/>
            <person name="Martin F.M."/>
        </authorList>
    </citation>
    <scope>NUCLEOTIDE SEQUENCE</scope>
    <source>
        <strain evidence="3">UP504</strain>
    </source>
</reference>
<dbReference type="Gene3D" id="1.10.443.10">
    <property type="entry name" value="Intergrase catalytic core"/>
    <property type="match status" value="1"/>
</dbReference>
<keyword evidence="2" id="KW-0233">DNA recombination</keyword>
<dbReference type="InterPro" id="IPR010998">
    <property type="entry name" value="Integrase_recombinase_N"/>
</dbReference>
<dbReference type="SUPFAM" id="SSF56349">
    <property type="entry name" value="DNA breaking-rejoining enzymes"/>
    <property type="match status" value="1"/>
</dbReference>
<dbReference type="GO" id="GO:0015074">
    <property type="term" value="P:DNA integration"/>
    <property type="evidence" value="ECO:0007669"/>
    <property type="project" value="InterPro"/>
</dbReference>
<dbReference type="AlphaFoldDB" id="A0A9P6B7F8"/>
<dbReference type="InterPro" id="IPR011010">
    <property type="entry name" value="DNA_brk_join_enz"/>
</dbReference>